<dbReference type="Proteomes" id="UP000009080">
    <property type="component" value="Chromosome"/>
</dbReference>
<protein>
    <recommendedName>
        <fullName evidence="3">Large ribosomal RNA subunit accumulation protein YceD</fullName>
    </recommendedName>
    <alternativeName>
        <fullName evidence="5">23S rRNA accumulation protein YceD</fullName>
    </alternativeName>
</protein>
<evidence type="ECO:0000256" key="2">
    <source>
        <dbReference type="ARBA" id="ARBA00010740"/>
    </source>
</evidence>
<keyword evidence="4" id="KW-0690">Ribosome biogenesis</keyword>
<dbReference type="AlphaFoldDB" id="C5BU54"/>
<accession>C5BU54</accession>
<dbReference type="PANTHER" id="PTHR38099">
    <property type="entry name" value="LARGE RIBOSOMAL RNA SUBUNIT ACCUMULATION PROTEIN YCED"/>
    <property type="match status" value="1"/>
</dbReference>
<keyword evidence="7" id="KW-1185">Reference proteome</keyword>
<evidence type="ECO:0000256" key="1">
    <source>
        <dbReference type="ARBA" id="ARBA00002868"/>
    </source>
</evidence>
<evidence type="ECO:0000256" key="5">
    <source>
        <dbReference type="ARBA" id="ARBA00031841"/>
    </source>
</evidence>
<dbReference type="Pfam" id="PF02620">
    <property type="entry name" value="YceD"/>
    <property type="match status" value="1"/>
</dbReference>
<comment type="function">
    <text evidence="1">Plays a role in synthesis, processing and/or stability of 23S rRNA.</text>
</comment>
<dbReference type="InterPro" id="IPR003772">
    <property type="entry name" value="YceD"/>
</dbReference>
<dbReference type="PANTHER" id="PTHR38099:SF1">
    <property type="entry name" value="LARGE RIBOSOMAL RNA SUBUNIT ACCUMULATION PROTEIN YCED"/>
    <property type="match status" value="1"/>
</dbReference>
<evidence type="ECO:0000256" key="3">
    <source>
        <dbReference type="ARBA" id="ARBA00015716"/>
    </source>
</evidence>
<comment type="similarity">
    <text evidence="2">Belongs to the DUF177 domain family.</text>
</comment>
<dbReference type="HOGENOM" id="CLU_094127_2_0_6"/>
<gene>
    <name evidence="6" type="ordered locus">TERTU_1715</name>
</gene>
<proteinExistence type="inferred from homology"/>
<dbReference type="eggNOG" id="COG1399">
    <property type="taxonomic scope" value="Bacteria"/>
</dbReference>
<sequence>MSEGAPSKQLPKLVDPRKFAHQNKHLAGIVPEAGLPRLAKSKPDADAAQPGCHASAELEFHVDEQYRKCVTGKVWAKVTVECQRCLEPLELDVQTEVNLAIVWKEDDSRQLPETLDPWIVSEEQGDLYAILEEELLLALPAVAYHDFQCIDSALMEAGDDTQASAEVESKPNPFDVLAQLKQTMKKDD</sequence>
<organism evidence="6 7">
    <name type="scientific">Teredinibacter turnerae (strain ATCC 39867 / T7901)</name>
    <dbReference type="NCBI Taxonomy" id="377629"/>
    <lineage>
        <taxon>Bacteria</taxon>
        <taxon>Pseudomonadati</taxon>
        <taxon>Pseudomonadota</taxon>
        <taxon>Gammaproteobacteria</taxon>
        <taxon>Cellvibrionales</taxon>
        <taxon>Cellvibrionaceae</taxon>
        <taxon>Teredinibacter</taxon>
    </lineage>
</organism>
<dbReference type="GO" id="GO:0005829">
    <property type="term" value="C:cytosol"/>
    <property type="evidence" value="ECO:0007669"/>
    <property type="project" value="TreeGrafter"/>
</dbReference>
<dbReference type="EMBL" id="CP001614">
    <property type="protein sequence ID" value="ACR13805.1"/>
    <property type="molecule type" value="Genomic_DNA"/>
</dbReference>
<dbReference type="KEGG" id="ttu:TERTU_1715"/>
<evidence type="ECO:0000256" key="4">
    <source>
        <dbReference type="ARBA" id="ARBA00022517"/>
    </source>
</evidence>
<dbReference type="STRING" id="377629.TERTU_1715"/>
<dbReference type="InterPro" id="IPR039255">
    <property type="entry name" value="YceD_bac"/>
</dbReference>
<reference evidence="6 7" key="1">
    <citation type="journal article" date="2009" name="PLoS ONE">
        <title>The complete genome of Teredinibacter turnerae T7901: an intracellular endosymbiont of marine wood-boring bivalves (shipworms).</title>
        <authorList>
            <person name="Yang J.C."/>
            <person name="Madupu R."/>
            <person name="Durkin A.S."/>
            <person name="Ekborg N.A."/>
            <person name="Pedamallu C.S."/>
            <person name="Hostetler J.B."/>
            <person name="Radune D."/>
            <person name="Toms B.S."/>
            <person name="Henrissat B."/>
            <person name="Coutinho P.M."/>
            <person name="Schwarz S."/>
            <person name="Field L."/>
            <person name="Trindade-Silva A.E."/>
            <person name="Soares C.A.G."/>
            <person name="Elshahawi S."/>
            <person name="Hanora A."/>
            <person name="Schmidt E.W."/>
            <person name="Haygood M.G."/>
            <person name="Posfai J."/>
            <person name="Benner J."/>
            <person name="Madinger C."/>
            <person name="Nove J."/>
            <person name="Anton B."/>
            <person name="Chaudhary K."/>
            <person name="Foster J."/>
            <person name="Holman A."/>
            <person name="Kumar S."/>
            <person name="Lessard P.A."/>
            <person name="Luyten Y.A."/>
            <person name="Slatko B."/>
            <person name="Wood N."/>
            <person name="Wu B."/>
            <person name="Teplitski M."/>
            <person name="Mougous J.D."/>
            <person name="Ward N."/>
            <person name="Eisen J.A."/>
            <person name="Badger J.H."/>
            <person name="Distel D.L."/>
        </authorList>
    </citation>
    <scope>NUCLEOTIDE SEQUENCE [LARGE SCALE GENOMIC DNA]</scope>
    <source>
        <strain evidence="7">ATCC 39867 / T7901</strain>
    </source>
</reference>
<name>C5BU54_TERTT</name>
<evidence type="ECO:0000313" key="7">
    <source>
        <dbReference type="Proteomes" id="UP000009080"/>
    </source>
</evidence>
<evidence type="ECO:0000313" key="6">
    <source>
        <dbReference type="EMBL" id="ACR13805.1"/>
    </source>
</evidence>
<dbReference type="GO" id="GO:0042254">
    <property type="term" value="P:ribosome biogenesis"/>
    <property type="evidence" value="ECO:0007669"/>
    <property type="project" value="UniProtKB-KW"/>
</dbReference>
<dbReference type="OrthoDB" id="9786771at2"/>